<keyword evidence="2" id="KW-1185">Reference proteome</keyword>
<reference evidence="1" key="1">
    <citation type="submission" date="2022-03" db="EMBL/GenBank/DDBJ databases">
        <authorList>
            <person name="Alioto T."/>
            <person name="Alioto T."/>
            <person name="Gomez Garrido J."/>
        </authorList>
    </citation>
    <scope>NUCLEOTIDE SEQUENCE</scope>
</reference>
<evidence type="ECO:0000313" key="2">
    <source>
        <dbReference type="Proteomes" id="UP001295444"/>
    </source>
</evidence>
<gene>
    <name evidence="1" type="ORF">PECUL_23A019524</name>
</gene>
<accession>A0AAD1W8J4</accession>
<dbReference type="Proteomes" id="UP001295444">
    <property type="component" value="Chromosome 05"/>
</dbReference>
<organism evidence="1 2">
    <name type="scientific">Pelobates cultripes</name>
    <name type="common">Western spadefoot toad</name>
    <dbReference type="NCBI Taxonomy" id="61616"/>
    <lineage>
        <taxon>Eukaryota</taxon>
        <taxon>Metazoa</taxon>
        <taxon>Chordata</taxon>
        <taxon>Craniata</taxon>
        <taxon>Vertebrata</taxon>
        <taxon>Euteleostomi</taxon>
        <taxon>Amphibia</taxon>
        <taxon>Batrachia</taxon>
        <taxon>Anura</taxon>
        <taxon>Pelobatoidea</taxon>
        <taxon>Pelobatidae</taxon>
        <taxon>Pelobates</taxon>
    </lineage>
</organism>
<proteinExistence type="predicted"/>
<dbReference type="EMBL" id="OW240916">
    <property type="protein sequence ID" value="CAH2296491.1"/>
    <property type="molecule type" value="Genomic_DNA"/>
</dbReference>
<protein>
    <submittedName>
        <fullName evidence="1">Uncharacterized protein</fullName>
    </submittedName>
</protein>
<dbReference type="AlphaFoldDB" id="A0AAD1W8J4"/>
<sequence length="190" mass="21812">MESFPRLRPIVPAVCETPCPTPAHKGELLKDLLPVVCTSVVLSTTYPQFTGRELESKIRNGEIQRWTNPFHENKHPVQADKHRDNRKKSEIVKFGTVTDLRKHRVLGNTTPGFFTDLAHLQMQLISGYPRGKPLFKDNTSLVSSMRSSQIEKRKKPTRRMAVKTRYQLLPPILDVWTQNDAMERSIRLGI</sequence>
<name>A0AAD1W8J4_PELCU</name>
<evidence type="ECO:0000313" key="1">
    <source>
        <dbReference type="EMBL" id="CAH2296491.1"/>
    </source>
</evidence>